<dbReference type="GO" id="GO:0000428">
    <property type="term" value="C:DNA-directed RNA polymerase complex"/>
    <property type="evidence" value="ECO:0007669"/>
    <property type="project" value="UniProtKB-KW"/>
</dbReference>
<dbReference type="SUPFAM" id="SSF50249">
    <property type="entry name" value="Nucleic acid-binding proteins"/>
    <property type="match status" value="1"/>
</dbReference>
<comment type="caution">
    <text evidence="3">The sequence shown here is derived from an EMBL/GenBank/DDBJ whole genome shotgun (WGS) entry which is preliminary data.</text>
</comment>
<evidence type="ECO:0000313" key="3">
    <source>
        <dbReference type="EMBL" id="GAG26009.1"/>
    </source>
</evidence>
<evidence type="ECO:0000256" key="2">
    <source>
        <dbReference type="ARBA" id="ARBA00023163"/>
    </source>
</evidence>
<reference evidence="3" key="1">
    <citation type="journal article" date="2014" name="Front. Microbiol.">
        <title>High frequency of phylogenetically diverse reductive dehalogenase-homologous genes in deep subseafloor sedimentary metagenomes.</title>
        <authorList>
            <person name="Kawai M."/>
            <person name="Futagami T."/>
            <person name="Toyoda A."/>
            <person name="Takaki Y."/>
            <person name="Nishi S."/>
            <person name="Hori S."/>
            <person name="Arai W."/>
            <person name="Tsubouchi T."/>
            <person name="Morono Y."/>
            <person name="Uchiyama I."/>
            <person name="Ito T."/>
            <person name="Fujiyama A."/>
            <person name="Inagaki F."/>
            <person name="Takami H."/>
        </authorList>
    </citation>
    <scope>NUCLEOTIDE SEQUENCE</scope>
    <source>
        <strain evidence="3">Expedition CK06-06</strain>
    </source>
</reference>
<gene>
    <name evidence="3" type="ORF">S01H1_55540</name>
</gene>
<accession>X0W572</accession>
<sequence length="184" mass="21306">MRKIKKRGLGIYMQNVLYKQVYLHFHNIGNNVAELLNEKIAHEFEGKCIEEGYIKPSSIRLLTFSAGEIRGGNVIFTISFECLICRPVEGQRFKCIVKNITKAGIRAETNEEPSPVVVFIARDHHHNVQTFHNLKENDTINVRVIGIRYELNDKYISVIAEYIEPRKIKMIKKPRVKIILEKDA</sequence>
<dbReference type="EMBL" id="BARS01036109">
    <property type="protein sequence ID" value="GAG26009.1"/>
    <property type="molecule type" value="Genomic_DNA"/>
</dbReference>
<organism evidence="3">
    <name type="scientific">marine sediment metagenome</name>
    <dbReference type="NCBI Taxonomy" id="412755"/>
    <lineage>
        <taxon>unclassified sequences</taxon>
        <taxon>metagenomes</taxon>
        <taxon>ecological metagenomes</taxon>
    </lineage>
</organism>
<evidence type="ECO:0008006" key="4">
    <source>
        <dbReference type="Google" id="ProtNLM"/>
    </source>
</evidence>
<dbReference type="InterPro" id="IPR012340">
    <property type="entry name" value="NA-bd_OB-fold"/>
</dbReference>
<dbReference type="AlphaFoldDB" id="X0W572"/>
<dbReference type="InterPro" id="IPR036898">
    <property type="entry name" value="RNA_pol_Rpb7-like_N_sf"/>
</dbReference>
<evidence type="ECO:0000256" key="1">
    <source>
        <dbReference type="ARBA" id="ARBA00022478"/>
    </source>
</evidence>
<proteinExistence type="predicted"/>
<name>X0W572_9ZZZZ</name>
<dbReference type="Gene3D" id="3.30.1490.120">
    <property type="entry name" value="RNA polymerase Rpb7-like, N-terminal domain"/>
    <property type="match status" value="1"/>
</dbReference>
<keyword evidence="2" id="KW-0804">Transcription</keyword>
<protein>
    <recommendedName>
        <fullName evidence="4">S1 motif domain-containing protein</fullName>
    </recommendedName>
</protein>
<keyword evidence="1" id="KW-0240">DNA-directed RNA polymerase</keyword>